<dbReference type="Proteomes" id="UP001642464">
    <property type="component" value="Unassembled WGS sequence"/>
</dbReference>
<dbReference type="EMBL" id="CAXAMM010010002">
    <property type="protein sequence ID" value="CAK9022053.1"/>
    <property type="molecule type" value="Genomic_DNA"/>
</dbReference>
<keyword evidence="3" id="KW-1185">Reference proteome</keyword>
<dbReference type="InterPro" id="IPR014756">
    <property type="entry name" value="Ig_E-set"/>
</dbReference>
<sequence length="673" mass="73700">MRDTYGNRMLADFTSQLRYHTASVLCNPRDMEDVRCTPVDEAPVEGPWAHRTGDVYHRIKLKETGESGGLTVTDADEAMRCYSEDISGDCRDLYNAVEVSVCYEVQNPKMCIDPKQVSGTLNIYAKFHLKAEGTSVQSSPTVAVDMSQYYDCSGGDEVSILSSMAAGAARGECRHLFGEMHTCDLVPTIGGNFLLRLLVNEQDASFGLWAVRSCGGFFHTESGSSCASHFWVVTFTRFHAETGNVYTLEAGLSYTQGPTEILMNIGDINTSTSTVEGPGLDLAGNVVGVPVMVLVQLKDQYGNNRIVTGSDFQQRLNGILASLGDTALDTVVNDNGTISVTARCDVRGSAVQTIIAGYHRLRIRMGIGCLQANPVELCDDISGSPSELLWWKAAEVSENGMTCDTPYIFQASPVASPVVLLAGTKYHFTCTGRDLFSNLNPDHELQLVAYFDFQADRGNLTGYNLNQSFRGSYSPVDSLPLDRTQRYHFEPTVYRAGYYSIEIYLSRGRPRGEQTIILCTPAQPSNMSSVVVPFVTASATVANEVNIQTRDRFGNAIEVNGGDIVTGLLYGEQQVSISFIHLVQGRYRGVLVPQDAGATVVDFKVAGESILGSPFDFLVTPGPMVITRSLVEGFPSELTAGKLSCWNITLRDVAWMQEVTQKRPWRVCLERVR</sequence>
<gene>
    <name evidence="2" type="ORF">SCF082_LOCUS15625</name>
</gene>
<organism evidence="2 3">
    <name type="scientific">Durusdinium trenchii</name>
    <dbReference type="NCBI Taxonomy" id="1381693"/>
    <lineage>
        <taxon>Eukaryota</taxon>
        <taxon>Sar</taxon>
        <taxon>Alveolata</taxon>
        <taxon>Dinophyceae</taxon>
        <taxon>Suessiales</taxon>
        <taxon>Symbiodiniaceae</taxon>
        <taxon>Durusdinium</taxon>
    </lineage>
</organism>
<dbReference type="PROSITE" id="PS50194">
    <property type="entry name" value="FILAMIN_REPEAT"/>
    <property type="match status" value="1"/>
</dbReference>
<proteinExistence type="predicted"/>
<accession>A0ABP0K716</accession>
<protein>
    <submittedName>
        <fullName evidence="2">Alpha-amylase</fullName>
    </submittedName>
</protein>
<dbReference type="SUPFAM" id="SSF81296">
    <property type="entry name" value="E set domains"/>
    <property type="match status" value="1"/>
</dbReference>
<feature type="repeat" description="Filamin" evidence="1">
    <location>
        <begin position="584"/>
        <end position="619"/>
    </location>
</feature>
<evidence type="ECO:0000256" key="1">
    <source>
        <dbReference type="PROSITE-ProRule" id="PRU00087"/>
    </source>
</evidence>
<evidence type="ECO:0000313" key="2">
    <source>
        <dbReference type="EMBL" id="CAK9022053.1"/>
    </source>
</evidence>
<evidence type="ECO:0000313" key="3">
    <source>
        <dbReference type="Proteomes" id="UP001642464"/>
    </source>
</evidence>
<name>A0ABP0K716_9DINO</name>
<reference evidence="2 3" key="1">
    <citation type="submission" date="2024-02" db="EMBL/GenBank/DDBJ databases">
        <authorList>
            <person name="Chen Y."/>
            <person name="Shah S."/>
            <person name="Dougan E. K."/>
            <person name="Thang M."/>
            <person name="Chan C."/>
        </authorList>
    </citation>
    <scope>NUCLEOTIDE SEQUENCE [LARGE SCALE GENOMIC DNA]</scope>
</reference>
<dbReference type="InterPro" id="IPR013783">
    <property type="entry name" value="Ig-like_fold"/>
</dbReference>
<dbReference type="Gene3D" id="2.60.40.10">
    <property type="entry name" value="Immunoglobulins"/>
    <property type="match status" value="2"/>
</dbReference>
<dbReference type="InterPro" id="IPR017868">
    <property type="entry name" value="Filamin/ABP280_repeat-like"/>
</dbReference>
<comment type="caution">
    <text evidence="2">The sequence shown here is derived from an EMBL/GenBank/DDBJ whole genome shotgun (WGS) entry which is preliminary data.</text>
</comment>